<evidence type="ECO:0000313" key="2">
    <source>
        <dbReference type="EMBL" id="SAI42110.1"/>
    </source>
</evidence>
<accession>A0A157Q950</accession>
<dbReference type="InterPro" id="IPR036388">
    <property type="entry name" value="WH-like_DNA-bd_sf"/>
</dbReference>
<dbReference type="Proteomes" id="UP000077037">
    <property type="component" value="Unassembled WGS sequence"/>
</dbReference>
<dbReference type="SMART" id="SM00421">
    <property type="entry name" value="HTH_LUXR"/>
    <property type="match status" value="1"/>
</dbReference>
<proteinExistence type="predicted"/>
<sequence length="379" mass="42053">MDATAKTVQAIESNLYEGVLDDTSWKQALTGIAELAGAPYACLMSRNANSGYFEFLETVDTPEAAIRAYNEEFHALNPINTLPVLRRPTEQYLDRQVLGERLEKLPFYQEFLRPHGISFMMGHKVGIFEGVDCNLSIHRTLGEQPFDDMAAARVAHLHTALERGFKLRFRLRALEQQNLWNRGALDRLGCPILIADAQANMLQTNQAADAWLRGRDAMFDRMGRTRFVLPKIQRILRQACGLDGPVRSAAVQLPDGRGSSTVLMIALPLPEAQAEARALYGRAAMLVVLGAGLSTNMPRAVLQSVFHLTPAEIRLLSLLARQDSLREAAETLSVSHETARTQLKSILHKTGARRQQELMRLTTELGLLPDDPPPARGLA</sequence>
<dbReference type="InterPro" id="IPR016032">
    <property type="entry name" value="Sig_transdc_resp-reg_C-effctor"/>
</dbReference>
<name>A0A157Q950_9BORD</name>
<dbReference type="EMBL" id="FKBS01000017">
    <property type="protein sequence ID" value="SAI42110.1"/>
    <property type="molecule type" value="Genomic_DNA"/>
</dbReference>
<dbReference type="SUPFAM" id="SSF46894">
    <property type="entry name" value="C-terminal effector domain of the bipartite response regulators"/>
    <property type="match status" value="1"/>
</dbReference>
<evidence type="ECO:0000259" key="1">
    <source>
        <dbReference type="SMART" id="SM00421"/>
    </source>
</evidence>
<dbReference type="AlphaFoldDB" id="A0A157Q950"/>
<dbReference type="GO" id="GO:0006355">
    <property type="term" value="P:regulation of DNA-templated transcription"/>
    <property type="evidence" value="ECO:0007669"/>
    <property type="project" value="InterPro"/>
</dbReference>
<dbReference type="RefSeq" id="WP_066415437.1">
    <property type="nucleotide sequence ID" value="NZ_FKBS01000017.1"/>
</dbReference>
<dbReference type="InterPro" id="IPR000792">
    <property type="entry name" value="Tscrpt_reg_LuxR_C"/>
</dbReference>
<organism evidence="2 3">
    <name type="scientific">Bordetella ansorpii</name>
    <dbReference type="NCBI Taxonomy" id="288768"/>
    <lineage>
        <taxon>Bacteria</taxon>
        <taxon>Pseudomonadati</taxon>
        <taxon>Pseudomonadota</taxon>
        <taxon>Betaproteobacteria</taxon>
        <taxon>Burkholderiales</taxon>
        <taxon>Alcaligenaceae</taxon>
        <taxon>Bordetella</taxon>
    </lineage>
</organism>
<dbReference type="GO" id="GO:0003677">
    <property type="term" value="F:DNA binding"/>
    <property type="evidence" value="ECO:0007669"/>
    <property type="project" value="InterPro"/>
</dbReference>
<gene>
    <name evidence="2" type="ORF">SAMEA1982600_03374</name>
</gene>
<protein>
    <submittedName>
        <fullName evidence="2">Transcriptional regulator</fullName>
    </submittedName>
</protein>
<feature type="domain" description="HTH luxR-type" evidence="1">
    <location>
        <begin position="305"/>
        <end position="362"/>
    </location>
</feature>
<dbReference type="Gene3D" id="1.10.10.10">
    <property type="entry name" value="Winged helix-like DNA-binding domain superfamily/Winged helix DNA-binding domain"/>
    <property type="match status" value="1"/>
</dbReference>
<dbReference type="OrthoDB" id="5497412at2"/>
<reference evidence="2 3" key="1">
    <citation type="submission" date="2016-03" db="EMBL/GenBank/DDBJ databases">
        <authorList>
            <consortium name="Pathogen Informatics"/>
        </authorList>
    </citation>
    <scope>NUCLEOTIDE SEQUENCE [LARGE SCALE GENOMIC DNA]</scope>
    <source>
        <strain evidence="2 3">NCTC13364</strain>
    </source>
</reference>
<evidence type="ECO:0000313" key="3">
    <source>
        <dbReference type="Proteomes" id="UP000077037"/>
    </source>
</evidence>